<evidence type="ECO:0000313" key="3">
    <source>
        <dbReference type="Proteomes" id="UP000193560"/>
    </source>
</evidence>
<evidence type="ECO:0008006" key="4">
    <source>
        <dbReference type="Google" id="ProtNLM"/>
    </source>
</evidence>
<gene>
    <name evidence="2" type="ORF">BCR42DRAFT_35206</name>
</gene>
<proteinExistence type="predicted"/>
<dbReference type="EMBL" id="MCGE01000011">
    <property type="protein sequence ID" value="ORZ16401.1"/>
    <property type="molecule type" value="Genomic_DNA"/>
</dbReference>
<name>A0A1X2IGX1_9FUNG</name>
<reference evidence="2 3" key="1">
    <citation type="submission" date="2016-07" db="EMBL/GenBank/DDBJ databases">
        <title>Pervasive Adenine N6-methylation of Active Genes in Fungi.</title>
        <authorList>
            <consortium name="DOE Joint Genome Institute"/>
            <person name="Mondo S.J."/>
            <person name="Dannebaum R.O."/>
            <person name="Kuo R.C."/>
            <person name="Labutti K."/>
            <person name="Haridas S."/>
            <person name="Kuo A."/>
            <person name="Salamov A."/>
            <person name="Ahrendt S.R."/>
            <person name="Lipzen A."/>
            <person name="Sullivan W."/>
            <person name="Andreopoulos W.B."/>
            <person name="Clum A."/>
            <person name="Lindquist E."/>
            <person name="Daum C."/>
            <person name="Ramamoorthy G.K."/>
            <person name="Gryganskyi A."/>
            <person name="Culley D."/>
            <person name="Magnuson J.K."/>
            <person name="James T.Y."/>
            <person name="O'Malley M.A."/>
            <person name="Stajich J.E."/>
            <person name="Spatafora J.W."/>
            <person name="Visel A."/>
            <person name="Grigoriev I.V."/>
        </authorList>
    </citation>
    <scope>NUCLEOTIDE SEQUENCE [LARGE SCALE GENOMIC DNA]</scope>
    <source>
        <strain evidence="2 3">NRRL 1336</strain>
    </source>
</reference>
<feature type="compositionally biased region" description="Polar residues" evidence="1">
    <location>
        <begin position="11"/>
        <end position="26"/>
    </location>
</feature>
<comment type="caution">
    <text evidence="2">The sequence shown here is derived from an EMBL/GenBank/DDBJ whole genome shotgun (WGS) entry which is preliminary data.</text>
</comment>
<organism evidence="2 3">
    <name type="scientific">Absidia repens</name>
    <dbReference type="NCBI Taxonomy" id="90262"/>
    <lineage>
        <taxon>Eukaryota</taxon>
        <taxon>Fungi</taxon>
        <taxon>Fungi incertae sedis</taxon>
        <taxon>Mucoromycota</taxon>
        <taxon>Mucoromycotina</taxon>
        <taxon>Mucoromycetes</taxon>
        <taxon>Mucorales</taxon>
        <taxon>Cunninghamellaceae</taxon>
        <taxon>Absidia</taxon>
    </lineage>
</organism>
<feature type="compositionally biased region" description="Polar residues" evidence="1">
    <location>
        <begin position="183"/>
        <end position="199"/>
    </location>
</feature>
<feature type="compositionally biased region" description="Low complexity" evidence="1">
    <location>
        <begin position="200"/>
        <end position="221"/>
    </location>
</feature>
<accession>A0A1X2IGX1</accession>
<feature type="compositionally biased region" description="Low complexity" evidence="1">
    <location>
        <begin position="256"/>
        <end position="267"/>
    </location>
</feature>
<sequence>MKVLSGKESIASVSRPSSIKTNGTDTIASARTDPLMDILLTLQSHINSNMARINMNQKRLLQRSKHVDDLSLKATQAISAALNQSKIASDRLNEAKLIKNQAKQTRHLTTAIFESLSRIQHLLDPEDRVGHAEFERRWPVLHTLHQRASNKSGRPPAFLPSSSSPSSTNINNDSTEQQQQQQKTSTATATINLDTVTPLSSSEIPTASTSSIPPASSSTSTGIKGQQEAQAQNENSSKLVMDRLRSLIGDSTSPETTTATATITTAAEPDGTQDSL</sequence>
<feature type="compositionally biased region" description="Polar residues" evidence="1">
    <location>
        <begin position="222"/>
        <end position="238"/>
    </location>
</feature>
<keyword evidence="3" id="KW-1185">Reference proteome</keyword>
<dbReference type="AlphaFoldDB" id="A0A1X2IGX1"/>
<feature type="region of interest" description="Disordered" evidence="1">
    <location>
        <begin position="1"/>
        <end position="26"/>
    </location>
</feature>
<evidence type="ECO:0000256" key="1">
    <source>
        <dbReference type="SAM" id="MobiDB-lite"/>
    </source>
</evidence>
<protein>
    <recommendedName>
        <fullName evidence="4">BLOC-1-related complex subunit 5</fullName>
    </recommendedName>
</protein>
<feature type="region of interest" description="Disordered" evidence="1">
    <location>
        <begin position="145"/>
        <end position="276"/>
    </location>
</feature>
<evidence type="ECO:0000313" key="2">
    <source>
        <dbReference type="EMBL" id="ORZ16401.1"/>
    </source>
</evidence>
<dbReference type="OrthoDB" id="10035640at2759"/>
<dbReference type="Proteomes" id="UP000193560">
    <property type="component" value="Unassembled WGS sequence"/>
</dbReference>
<dbReference type="STRING" id="90262.A0A1X2IGX1"/>